<comment type="subcellular location">
    <subcellularLocation>
        <location evidence="8">Cell inner membrane</location>
        <topology evidence="8">Single-pass type I membrane protein</topology>
    </subcellularLocation>
    <text evidence="8">Localizes to the Z ring in an FtsZ-dependent manner.</text>
</comment>
<evidence type="ECO:0000256" key="7">
    <source>
        <dbReference type="ARBA" id="ARBA00023306"/>
    </source>
</evidence>
<sequence length="600" mass="65817">MELREWLIILGLALVTIIVIDGVRRLQRQRRVPRLDRVDTRSSGTNRVDMDLDDEAKQAEINWELPNGGARVIRPAASEQVAAKPKLKRQDHPGASRVLSEWRDKGWRDKTRDASSASASGGAAPPRQAAEPGHASTPRTPDSVPATAAASPQEAATPAAAAPSATAARAEPTPRVDADERLHAEPPADAAPRASQPQAASDAAPAPAVSETPEPAVSEMPEAARAEAPRAEEPTRTEPTLSALDADETPQAATEPLAADPDDHDEHHDAERYRLVDLEGMTDSFKERSTQVGASMQRFGSSMKQSLAARKEQRKKDKLEKARLKAEKQAREASRRKQAEAEKAAKLAAEREQEAARQAELREQQARDAQAISAQDQDDPLFAPSRLHHVDSRYAEPSFDEAAAARVQRPVDDSAYESRPAAEREPQVASHPVVEKALRHDINVEHARDTLSHAEEVIVISVMSRQEEGFSGSALLDLMLACGLRYSSDMGIFNRFETEDSESELQFSMVNVVKPGTFPLDSMDEFRTPGVTLLMPLPGAVDTAAAFEAMVETAMVIVRHLGGELKDENRSVMTAQTVEFARQRVQEFERRHRLHRYQAN</sequence>
<proteinExistence type="inferred from homology"/>
<evidence type="ECO:0000256" key="5">
    <source>
        <dbReference type="ARBA" id="ARBA00022989"/>
    </source>
</evidence>
<feature type="domain" description="ZipA C-terminal FtsZ-binding" evidence="11">
    <location>
        <begin position="454"/>
        <end position="585"/>
    </location>
</feature>
<feature type="transmembrane region" description="Helical" evidence="8">
    <location>
        <begin position="6"/>
        <end position="24"/>
    </location>
</feature>
<evidence type="ECO:0000313" key="13">
    <source>
        <dbReference type="Proteomes" id="UP001251374"/>
    </source>
</evidence>
<comment type="subunit">
    <text evidence="8">Interacts with FtsZ via their C-terminal domains.</text>
</comment>
<feature type="compositionally biased region" description="Basic and acidic residues" evidence="10">
    <location>
        <begin position="264"/>
        <end position="277"/>
    </location>
</feature>
<feature type="compositionally biased region" description="Basic and acidic residues" evidence="10">
    <location>
        <begin position="88"/>
        <end position="113"/>
    </location>
</feature>
<dbReference type="NCBIfam" id="TIGR02205">
    <property type="entry name" value="septum_zipA"/>
    <property type="match status" value="1"/>
</dbReference>
<feature type="compositionally biased region" description="Basic and acidic residues" evidence="10">
    <location>
        <begin position="172"/>
        <end position="186"/>
    </location>
</feature>
<keyword evidence="7 8" id="KW-0131">Cell cycle</keyword>
<gene>
    <name evidence="8 12" type="primary">zipA</name>
    <name evidence="12" type="ORF">QC821_14165</name>
</gene>
<feature type="compositionally biased region" description="Basic and acidic residues" evidence="10">
    <location>
        <begin position="222"/>
        <end position="236"/>
    </location>
</feature>
<dbReference type="EMBL" id="JARWAM010000009">
    <property type="protein sequence ID" value="MDR5906418.1"/>
    <property type="molecule type" value="Genomic_DNA"/>
</dbReference>
<keyword evidence="5 8" id="KW-1133">Transmembrane helix</keyword>
<organism evidence="12 13">
    <name type="scientific">Franzmannia qiaohouensis</name>
    <dbReference type="NCBI Taxonomy" id="1329370"/>
    <lineage>
        <taxon>Bacteria</taxon>
        <taxon>Pseudomonadati</taxon>
        <taxon>Pseudomonadota</taxon>
        <taxon>Gammaproteobacteria</taxon>
        <taxon>Oceanospirillales</taxon>
        <taxon>Halomonadaceae</taxon>
        <taxon>Franzmannia</taxon>
    </lineage>
</organism>
<keyword evidence="2 8" id="KW-0997">Cell inner membrane</keyword>
<evidence type="ECO:0000256" key="9">
    <source>
        <dbReference type="RuleBase" id="RU003612"/>
    </source>
</evidence>
<evidence type="ECO:0000256" key="8">
    <source>
        <dbReference type="HAMAP-Rule" id="MF_00509"/>
    </source>
</evidence>
<dbReference type="PANTHER" id="PTHR38685">
    <property type="entry name" value="CELL DIVISION PROTEIN ZIPA"/>
    <property type="match status" value="1"/>
</dbReference>
<feature type="region of interest" description="Disordered" evidence="10">
    <location>
        <begin position="404"/>
        <end position="431"/>
    </location>
</feature>
<feature type="compositionally biased region" description="Low complexity" evidence="10">
    <location>
        <begin position="114"/>
        <end position="124"/>
    </location>
</feature>
<keyword evidence="3 8" id="KW-0132">Cell division</keyword>
<keyword evidence="13" id="KW-1185">Reference proteome</keyword>
<evidence type="ECO:0000256" key="10">
    <source>
        <dbReference type="SAM" id="MobiDB-lite"/>
    </source>
</evidence>
<dbReference type="SUPFAM" id="SSF64383">
    <property type="entry name" value="Cell-division protein ZipA, C-terminal domain"/>
    <property type="match status" value="1"/>
</dbReference>
<keyword evidence="1 8" id="KW-1003">Cell membrane</keyword>
<comment type="function">
    <text evidence="8 9">Essential cell division protein that stabilizes the FtsZ protofilaments by cross-linking them and that serves as a cytoplasmic membrane anchor for the Z ring. Also required for the recruitment to the septal ring of downstream cell division proteins.</text>
</comment>
<feature type="compositionally biased region" description="Polar residues" evidence="10">
    <location>
        <begin position="290"/>
        <end position="305"/>
    </location>
</feature>
<reference evidence="12 13" key="1">
    <citation type="submission" date="2023-04" db="EMBL/GenBank/DDBJ databases">
        <title>A long-awaited taxogenomic arrangement of the family Halomonadaceae.</title>
        <authorList>
            <person name="De La Haba R."/>
            <person name="Chuvochina M."/>
            <person name="Wittouck S."/>
            <person name="Arahal D.R."/>
            <person name="Sanchez-Porro C."/>
            <person name="Hugenholtz P."/>
            <person name="Ventosa A."/>
        </authorList>
    </citation>
    <scope>NUCLEOTIDE SEQUENCE [LARGE SCALE GENOMIC DNA]</scope>
    <source>
        <strain evidence="12 13">DSM 26770</strain>
    </source>
</reference>
<dbReference type="RefSeq" id="WP_309722706.1">
    <property type="nucleotide sequence ID" value="NZ_JARWAM010000009.1"/>
</dbReference>
<dbReference type="Proteomes" id="UP001251374">
    <property type="component" value="Unassembled WGS sequence"/>
</dbReference>
<keyword evidence="6 8" id="KW-0472">Membrane</keyword>
<dbReference type="Pfam" id="PF04354">
    <property type="entry name" value="ZipA_C"/>
    <property type="match status" value="1"/>
</dbReference>
<dbReference type="GO" id="GO:0051301">
    <property type="term" value="P:cell division"/>
    <property type="evidence" value="ECO:0007669"/>
    <property type="project" value="UniProtKB-KW"/>
</dbReference>
<keyword evidence="4 8" id="KW-0812">Transmembrane</keyword>
<feature type="compositionally biased region" description="Low complexity" evidence="10">
    <location>
        <begin position="145"/>
        <end position="171"/>
    </location>
</feature>
<evidence type="ECO:0000259" key="11">
    <source>
        <dbReference type="SMART" id="SM00771"/>
    </source>
</evidence>
<dbReference type="InterPro" id="IPR036765">
    <property type="entry name" value="ZipA_FtsZ-bd_C_sf"/>
</dbReference>
<dbReference type="InterPro" id="IPR007449">
    <property type="entry name" value="ZipA_FtsZ-bd_C"/>
</dbReference>
<dbReference type="HAMAP" id="MF_00509">
    <property type="entry name" value="ZipA"/>
    <property type="match status" value="1"/>
</dbReference>
<accession>A0ABU1HG14</accession>
<evidence type="ECO:0000256" key="2">
    <source>
        <dbReference type="ARBA" id="ARBA00022519"/>
    </source>
</evidence>
<name>A0ABU1HG14_9GAMM</name>
<evidence type="ECO:0000256" key="1">
    <source>
        <dbReference type="ARBA" id="ARBA00022475"/>
    </source>
</evidence>
<dbReference type="Gene3D" id="3.30.1400.10">
    <property type="entry name" value="ZipA, C-terminal FtsZ-binding domain"/>
    <property type="match status" value="1"/>
</dbReference>
<dbReference type="InterPro" id="IPR011919">
    <property type="entry name" value="Cell_div_ZipA"/>
</dbReference>
<protein>
    <recommendedName>
        <fullName evidence="8 9">Cell division protein ZipA</fullName>
    </recommendedName>
</protein>
<comment type="caution">
    <text evidence="12">The sequence shown here is derived from an EMBL/GenBank/DDBJ whole genome shotgun (WGS) entry which is preliminary data.</text>
</comment>
<dbReference type="PANTHER" id="PTHR38685:SF1">
    <property type="entry name" value="CELL DIVISION PROTEIN ZIPA"/>
    <property type="match status" value="1"/>
</dbReference>
<dbReference type="SMART" id="SM00771">
    <property type="entry name" value="ZipA_C"/>
    <property type="match status" value="1"/>
</dbReference>
<evidence type="ECO:0000256" key="6">
    <source>
        <dbReference type="ARBA" id="ARBA00023136"/>
    </source>
</evidence>
<feature type="region of interest" description="Disordered" evidence="10">
    <location>
        <begin position="79"/>
        <end position="381"/>
    </location>
</feature>
<evidence type="ECO:0000256" key="3">
    <source>
        <dbReference type="ARBA" id="ARBA00022618"/>
    </source>
</evidence>
<comment type="similarity">
    <text evidence="8 9">Belongs to the ZipA family.</text>
</comment>
<evidence type="ECO:0000313" key="12">
    <source>
        <dbReference type="EMBL" id="MDR5906418.1"/>
    </source>
</evidence>
<feature type="compositionally biased region" description="Low complexity" evidence="10">
    <location>
        <begin position="187"/>
        <end position="208"/>
    </location>
</feature>
<feature type="compositionally biased region" description="Basic and acidic residues" evidence="10">
    <location>
        <begin position="309"/>
        <end position="366"/>
    </location>
</feature>
<evidence type="ECO:0000256" key="4">
    <source>
        <dbReference type="ARBA" id="ARBA00022692"/>
    </source>
</evidence>